<dbReference type="Pfam" id="PF00877">
    <property type="entry name" value="NLPC_P60"/>
    <property type="match status" value="1"/>
</dbReference>
<dbReference type="PANTHER" id="PTHR47053:SF3">
    <property type="entry name" value="GAMMA-D-GLUTAMYL-L-LYSINE DIPEPTIDYL-PEPTIDASE"/>
    <property type="match status" value="1"/>
</dbReference>
<dbReference type="InterPro" id="IPR000064">
    <property type="entry name" value="NLP_P60_dom"/>
</dbReference>
<organism evidence="6 7">
    <name type="scientific">Ornithinibacillus xuwenensis</name>
    <dbReference type="NCBI Taxonomy" id="3144668"/>
    <lineage>
        <taxon>Bacteria</taxon>
        <taxon>Bacillati</taxon>
        <taxon>Bacillota</taxon>
        <taxon>Bacilli</taxon>
        <taxon>Bacillales</taxon>
        <taxon>Bacillaceae</taxon>
        <taxon>Ornithinibacillus</taxon>
    </lineage>
</organism>
<dbReference type="Pfam" id="PF23795">
    <property type="entry name" value="SH3_YKFC_2nd"/>
    <property type="match status" value="1"/>
</dbReference>
<evidence type="ECO:0000256" key="4">
    <source>
        <dbReference type="ARBA" id="ARBA00022807"/>
    </source>
</evidence>
<proteinExistence type="inferred from homology"/>
<evidence type="ECO:0000256" key="2">
    <source>
        <dbReference type="ARBA" id="ARBA00022670"/>
    </source>
</evidence>
<comment type="similarity">
    <text evidence="1">Belongs to the peptidase C40 family.</text>
</comment>
<name>A0ABU9XJL5_9BACI</name>
<keyword evidence="7" id="KW-1185">Reference proteome</keyword>
<evidence type="ECO:0000313" key="7">
    <source>
        <dbReference type="Proteomes" id="UP001444625"/>
    </source>
</evidence>
<dbReference type="PANTHER" id="PTHR47053">
    <property type="entry name" value="MUREIN DD-ENDOPEPTIDASE MEPH-RELATED"/>
    <property type="match status" value="1"/>
</dbReference>
<dbReference type="PROSITE" id="PS51935">
    <property type="entry name" value="NLPC_P60"/>
    <property type="match status" value="1"/>
</dbReference>
<sequence>MFKQTFAQYLDSFYVTNVQVATVWTNPTSARELDQSATSNPTDIDQWLARQSYDDKLALCDENRVQSQLLYGEIAIVTETKGEWANVTIPSQPSKKAEDGYPGWVPLKQLSKVHQGDWNKPIMAAVSANHTWLETETGEKVLKLSYMTCLPMMDSNKQRIQVVTPHGNLFLPRRDITLFETEKGKESGSGSSIITAGERFIGLEYLWGGMSSFGYDCSGFAYAMHKANGYTISRDASDQAANGKEIPLDELSPGDLLFFAYQEGKGNIHHVGFYYGDGQMLHSPQTGKQIEVTTLANTKYEKELCMARRYWETGGVCE</sequence>
<dbReference type="EMBL" id="JBDIML010000002">
    <property type="protein sequence ID" value="MEN2767314.1"/>
    <property type="molecule type" value="Genomic_DNA"/>
</dbReference>
<evidence type="ECO:0000256" key="1">
    <source>
        <dbReference type="ARBA" id="ARBA00007074"/>
    </source>
</evidence>
<gene>
    <name evidence="6" type="ORF">ABC228_08940</name>
</gene>
<dbReference type="InterPro" id="IPR041382">
    <property type="entry name" value="SH3_16"/>
</dbReference>
<reference evidence="6 7" key="1">
    <citation type="submission" date="2024-05" db="EMBL/GenBank/DDBJ databases">
        <authorList>
            <person name="Haq I."/>
            <person name="Ullah Z."/>
            <person name="Ahmad R."/>
            <person name="Li M."/>
            <person name="Tong Y."/>
        </authorList>
    </citation>
    <scope>NUCLEOTIDE SEQUENCE [LARGE SCALE GENOMIC DNA]</scope>
    <source>
        <strain evidence="6 7">16A2E</strain>
    </source>
</reference>
<dbReference type="InterPro" id="IPR038765">
    <property type="entry name" value="Papain-like_cys_pep_sf"/>
</dbReference>
<evidence type="ECO:0000313" key="6">
    <source>
        <dbReference type="EMBL" id="MEN2767314.1"/>
    </source>
</evidence>
<comment type="caution">
    <text evidence="6">The sequence shown here is derived from an EMBL/GenBank/DDBJ whole genome shotgun (WGS) entry which is preliminary data.</text>
</comment>
<keyword evidence="4" id="KW-0788">Thiol protease</keyword>
<accession>A0ABU9XJL5</accession>
<dbReference type="InterPro" id="IPR057812">
    <property type="entry name" value="SH3_YKFC_2nd"/>
</dbReference>
<evidence type="ECO:0000256" key="3">
    <source>
        <dbReference type="ARBA" id="ARBA00022801"/>
    </source>
</evidence>
<evidence type="ECO:0000259" key="5">
    <source>
        <dbReference type="PROSITE" id="PS51935"/>
    </source>
</evidence>
<dbReference type="SUPFAM" id="SSF54001">
    <property type="entry name" value="Cysteine proteinases"/>
    <property type="match status" value="1"/>
</dbReference>
<keyword evidence="3" id="KW-0378">Hydrolase</keyword>
<dbReference type="Pfam" id="PF18348">
    <property type="entry name" value="SH3_16"/>
    <property type="match status" value="1"/>
</dbReference>
<dbReference type="Proteomes" id="UP001444625">
    <property type="component" value="Unassembled WGS sequence"/>
</dbReference>
<dbReference type="Gene3D" id="2.30.30.40">
    <property type="entry name" value="SH3 Domains"/>
    <property type="match status" value="1"/>
</dbReference>
<feature type="domain" description="NlpC/P60" evidence="5">
    <location>
        <begin position="187"/>
        <end position="311"/>
    </location>
</feature>
<protein>
    <submittedName>
        <fullName evidence="6">C40 family peptidase</fullName>
    </submittedName>
</protein>
<dbReference type="Gene3D" id="3.90.1720.10">
    <property type="entry name" value="endopeptidase domain like (from Nostoc punctiforme)"/>
    <property type="match status" value="1"/>
</dbReference>
<dbReference type="InterPro" id="IPR051202">
    <property type="entry name" value="Peptidase_C40"/>
</dbReference>
<keyword evidence="2" id="KW-0645">Protease</keyword>
<dbReference type="RefSeq" id="WP_345824775.1">
    <property type="nucleotide sequence ID" value="NZ_JBDIML010000002.1"/>
</dbReference>